<evidence type="ECO:0000256" key="3">
    <source>
        <dbReference type="ARBA" id="ARBA00022553"/>
    </source>
</evidence>
<evidence type="ECO:0000313" key="12">
    <source>
        <dbReference type="EMBL" id="QHV95526.1"/>
    </source>
</evidence>
<feature type="transmembrane region" description="Helical" evidence="9">
    <location>
        <begin position="183"/>
        <end position="208"/>
    </location>
</feature>
<evidence type="ECO:0000256" key="10">
    <source>
        <dbReference type="SAM" id="SignalP"/>
    </source>
</evidence>
<dbReference type="Proteomes" id="UP000464577">
    <property type="component" value="Chromosome"/>
</dbReference>
<gene>
    <name evidence="12" type="ORF">GJR95_11165</name>
</gene>
<keyword evidence="9" id="KW-0812">Transmembrane</keyword>
<name>A0A6P1VVW7_9BACT</name>
<dbReference type="Gene3D" id="3.30.565.10">
    <property type="entry name" value="Histidine kinase-like ATPase, C-terminal domain"/>
    <property type="match status" value="1"/>
</dbReference>
<dbReference type="PANTHER" id="PTHR24421">
    <property type="entry name" value="NITRATE/NITRITE SENSOR PROTEIN NARX-RELATED"/>
    <property type="match status" value="1"/>
</dbReference>
<evidence type="ECO:0000256" key="7">
    <source>
        <dbReference type="ARBA" id="ARBA00022840"/>
    </source>
</evidence>
<evidence type="ECO:0000313" key="13">
    <source>
        <dbReference type="Proteomes" id="UP000464577"/>
    </source>
</evidence>
<dbReference type="Pfam" id="PF07730">
    <property type="entry name" value="HisKA_3"/>
    <property type="match status" value="1"/>
</dbReference>
<dbReference type="InterPro" id="IPR003594">
    <property type="entry name" value="HATPase_dom"/>
</dbReference>
<dbReference type="AlphaFoldDB" id="A0A6P1VVW7"/>
<keyword evidence="6" id="KW-0418">Kinase</keyword>
<evidence type="ECO:0000256" key="4">
    <source>
        <dbReference type="ARBA" id="ARBA00022679"/>
    </source>
</evidence>
<evidence type="ECO:0000256" key="2">
    <source>
        <dbReference type="ARBA" id="ARBA00012438"/>
    </source>
</evidence>
<evidence type="ECO:0000256" key="9">
    <source>
        <dbReference type="SAM" id="Phobius"/>
    </source>
</evidence>
<dbReference type="InterPro" id="IPR036890">
    <property type="entry name" value="HATPase_C_sf"/>
</dbReference>
<dbReference type="PANTHER" id="PTHR24421:SF10">
    <property type="entry name" value="NITRATE_NITRITE SENSOR PROTEIN NARQ"/>
    <property type="match status" value="1"/>
</dbReference>
<dbReference type="GO" id="GO:0005524">
    <property type="term" value="F:ATP binding"/>
    <property type="evidence" value="ECO:0007669"/>
    <property type="project" value="UniProtKB-KW"/>
</dbReference>
<keyword evidence="5" id="KW-0547">Nucleotide-binding</keyword>
<keyword evidence="9" id="KW-0472">Membrane</keyword>
<dbReference type="InterPro" id="IPR011623">
    <property type="entry name" value="7TMR_DISM_rcpt_extracell_dom1"/>
</dbReference>
<organism evidence="12 13">
    <name type="scientific">Spirosoma endbachense</name>
    <dbReference type="NCBI Taxonomy" id="2666025"/>
    <lineage>
        <taxon>Bacteria</taxon>
        <taxon>Pseudomonadati</taxon>
        <taxon>Bacteroidota</taxon>
        <taxon>Cytophagia</taxon>
        <taxon>Cytophagales</taxon>
        <taxon>Cytophagaceae</taxon>
        <taxon>Spirosoma</taxon>
    </lineage>
</organism>
<comment type="catalytic activity">
    <reaction evidence="1">
        <text>ATP + protein L-histidine = ADP + protein N-phospho-L-histidine.</text>
        <dbReference type="EC" id="2.7.13.3"/>
    </reaction>
</comment>
<feature type="transmembrane region" description="Helical" evidence="9">
    <location>
        <begin position="251"/>
        <end position="271"/>
    </location>
</feature>
<feature type="signal peptide" evidence="10">
    <location>
        <begin position="1"/>
        <end position="23"/>
    </location>
</feature>
<keyword evidence="7" id="KW-0067">ATP-binding</keyword>
<feature type="transmembrane region" description="Helical" evidence="9">
    <location>
        <begin position="359"/>
        <end position="379"/>
    </location>
</feature>
<dbReference type="GO" id="GO:0016020">
    <property type="term" value="C:membrane"/>
    <property type="evidence" value="ECO:0007669"/>
    <property type="project" value="InterPro"/>
</dbReference>
<evidence type="ECO:0000256" key="5">
    <source>
        <dbReference type="ARBA" id="ARBA00022741"/>
    </source>
</evidence>
<feature type="domain" description="Histidine kinase" evidence="11">
    <location>
        <begin position="448"/>
        <end position="635"/>
    </location>
</feature>
<dbReference type="InterPro" id="IPR011712">
    <property type="entry name" value="Sig_transdc_His_kin_sub3_dim/P"/>
</dbReference>
<dbReference type="PROSITE" id="PS50109">
    <property type="entry name" value="HIS_KIN"/>
    <property type="match status" value="1"/>
</dbReference>
<evidence type="ECO:0000256" key="6">
    <source>
        <dbReference type="ARBA" id="ARBA00022777"/>
    </source>
</evidence>
<dbReference type="InterPro" id="IPR005467">
    <property type="entry name" value="His_kinase_dom"/>
</dbReference>
<sequence>MKRLFWHWIGCIVLTITSSPINAQTPVAVGARFQEVVLSDQVQLLEDSTKRLTLREVVNQPFQPYHGTSINPGFSNSYYWVRFRLFNSDSTPKELLLEVENPHINKLRLFTVAQGRWQTSLLTGDHFPFRQRPIQHPHFLFPITVGPQQTLTGYLWVDKHGEQVQIPLRLWDKNYFSTNTYKLYLFVGLMLGIGGLYCVVSLLTLFFFRLRLTLYYFFYTVWTWLFLTAHTGFGFAFLWPSATWWTSAARPTSAMLIYVSSLLFIENFFLLRKTHPFLHRYTQVLLGLLALVLILFWSHNPALGLVKNYWYNPVYYSGEGLLRLMIVMHILATICLSSVVFIGLFVYRTNRKPEGLWVSIGYMMILLSGSSILLVHAGYLPDNYITHNLPLVANAFDTVILSMLLANRFKNIYIENAQISTELAEQRQHNAIQLLEGQIIERKRLSQELHDGISLALANIRLRLSLLAENLNGHQVEAEQLVEALGNVGQDVRQFSHALSPVLLERYGLMGALEELIQDVQNSHPGLIVLFDQDVNHPENIQPLVTQMVYQITLELLNNITRYAHAQEVTIQLNQLEHILILSVSDNGIGYDFKEASRGIGLQNITARVQVLNGRFTVSRLTKGMQHTVEIPAQTRLFL</sequence>
<feature type="transmembrane region" description="Helical" evidence="9">
    <location>
        <begin position="320"/>
        <end position="347"/>
    </location>
</feature>
<dbReference type="GO" id="GO:0000155">
    <property type="term" value="F:phosphorelay sensor kinase activity"/>
    <property type="evidence" value="ECO:0007669"/>
    <property type="project" value="InterPro"/>
</dbReference>
<protein>
    <recommendedName>
        <fullName evidence="2">histidine kinase</fullName>
        <ecNumber evidence="2">2.7.13.3</ecNumber>
    </recommendedName>
</protein>
<dbReference type="CDD" id="cd16917">
    <property type="entry name" value="HATPase_UhpB-NarQ-NarX-like"/>
    <property type="match status" value="1"/>
</dbReference>
<feature type="chain" id="PRO_5026842929" description="histidine kinase" evidence="10">
    <location>
        <begin position="24"/>
        <end position="639"/>
    </location>
</feature>
<keyword evidence="13" id="KW-1185">Reference proteome</keyword>
<dbReference type="SUPFAM" id="SSF55874">
    <property type="entry name" value="ATPase domain of HSP90 chaperone/DNA topoisomerase II/histidine kinase"/>
    <property type="match status" value="1"/>
</dbReference>
<dbReference type="Pfam" id="PF07696">
    <property type="entry name" value="7TMR-DISMED2"/>
    <property type="match status" value="1"/>
</dbReference>
<reference evidence="12 13" key="1">
    <citation type="submission" date="2019-11" db="EMBL/GenBank/DDBJ databases">
        <title>Spirosoma endbachense sp. nov., isolated from a natural salt meadow.</title>
        <authorList>
            <person name="Rojas J."/>
            <person name="Ambika Manirajan B."/>
            <person name="Ratering S."/>
            <person name="Suarez C."/>
            <person name="Geissler-Plaum R."/>
            <person name="Schnell S."/>
        </authorList>
    </citation>
    <scope>NUCLEOTIDE SEQUENCE [LARGE SCALE GENOMIC DNA]</scope>
    <source>
        <strain evidence="12 13">I-24</strain>
    </source>
</reference>
<evidence type="ECO:0000256" key="8">
    <source>
        <dbReference type="ARBA" id="ARBA00023012"/>
    </source>
</evidence>
<dbReference type="EC" id="2.7.13.3" evidence="2"/>
<dbReference type="EMBL" id="CP045997">
    <property type="protein sequence ID" value="QHV95526.1"/>
    <property type="molecule type" value="Genomic_DNA"/>
</dbReference>
<feature type="transmembrane region" description="Helical" evidence="9">
    <location>
        <begin position="283"/>
        <end position="300"/>
    </location>
</feature>
<dbReference type="InterPro" id="IPR011622">
    <property type="entry name" value="7TMR_DISM_rcpt_extracell_dom2"/>
</dbReference>
<keyword evidence="3" id="KW-0597">Phosphoprotein</keyword>
<keyword evidence="10" id="KW-0732">Signal</keyword>
<accession>A0A6P1VVW7</accession>
<dbReference type="Pfam" id="PF07695">
    <property type="entry name" value="7TMR-DISM_7TM"/>
    <property type="match status" value="1"/>
</dbReference>
<keyword evidence="4" id="KW-0808">Transferase</keyword>
<evidence type="ECO:0000259" key="11">
    <source>
        <dbReference type="PROSITE" id="PS50109"/>
    </source>
</evidence>
<dbReference type="GO" id="GO:0046983">
    <property type="term" value="F:protein dimerization activity"/>
    <property type="evidence" value="ECO:0007669"/>
    <property type="project" value="InterPro"/>
</dbReference>
<dbReference type="Gene3D" id="1.20.5.1930">
    <property type="match status" value="1"/>
</dbReference>
<dbReference type="Pfam" id="PF02518">
    <property type="entry name" value="HATPase_c"/>
    <property type="match status" value="1"/>
</dbReference>
<keyword evidence="9" id="KW-1133">Transmembrane helix</keyword>
<dbReference type="InterPro" id="IPR050482">
    <property type="entry name" value="Sensor_HK_TwoCompSys"/>
</dbReference>
<dbReference type="RefSeq" id="WP_162385939.1">
    <property type="nucleotide sequence ID" value="NZ_CP045997.1"/>
</dbReference>
<proteinExistence type="predicted"/>
<keyword evidence="8" id="KW-0902">Two-component regulatory system</keyword>
<dbReference type="Gene3D" id="2.60.40.2380">
    <property type="match status" value="1"/>
</dbReference>
<feature type="transmembrane region" description="Helical" evidence="9">
    <location>
        <begin position="215"/>
        <end position="239"/>
    </location>
</feature>
<evidence type="ECO:0000256" key="1">
    <source>
        <dbReference type="ARBA" id="ARBA00000085"/>
    </source>
</evidence>
<dbReference type="KEGG" id="senf:GJR95_11165"/>